<name>A0ABZ0V8K9_9MICO</name>
<evidence type="ECO:0000313" key="3">
    <source>
        <dbReference type="Proteomes" id="UP001324533"/>
    </source>
</evidence>
<keyword evidence="1" id="KW-1133">Transmembrane helix</keyword>
<keyword evidence="1" id="KW-0812">Transmembrane</keyword>
<dbReference type="EMBL" id="CP139779">
    <property type="protein sequence ID" value="WQB69809.1"/>
    <property type="molecule type" value="Genomic_DNA"/>
</dbReference>
<gene>
    <name evidence="2" type="ORF">T9R20_14070</name>
</gene>
<sequence>MKHRASFIRRSGRLVADPSEDQVGRSRRTRRWAFIGSGIILALATVGGFLTVTATTPRPIPAATLSPVAVPEYTPPPPPTEPAVPANLVTDTVSGQRVFLRPATSGTIGIAYLLPDAGDDASTLLVGALADALNDAGLAIATGDLGGTSWGSPTSTTSLSELRAWAEPQVGDVPVLYFGVGMGATTAVTALSREPDVPVACTYAVAPVTDLATLATADPRVRQQIATGWGRIPDAAENPSLLIPGLPTDTVYRVIVPAAPEARVTDANAFVSGLQESGHTVTSLTASADASIASLSRDILVFGQECLS</sequence>
<keyword evidence="3" id="KW-1185">Reference proteome</keyword>
<keyword evidence="1" id="KW-0472">Membrane</keyword>
<evidence type="ECO:0000256" key="1">
    <source>
        <dbReference type="SAM" id="Phobius"/>
    </source>
</evidence>
<dbReference type="RefSeq" id="WP_322409934.1">
    <property type="nucleotide sequence ID" value="NZ_CP139779.1"/>
</dbReference>
<proteinExistence type="predicted"/>
<dbReference type="SUPFAM" id="SSF53474">
    <property type="entry name" value="alpha/beta-Hydrolases"/>
    <property type="match status" value="1"/>
</dbReference>
<evidence type="ECO:0000313" key="2">
    <source>
        <dbReference type="EMBL" id="WQB69809.1"/>
    </source>
</evidence>
<evidence type="ECO:0008006" key="4">
    <source>
        <dbReference type="Google" id="ProtNLM"/>
    </source>
</evidence>
<accession>A0ABZ0V8K9</accession>
<organism evidence="2 3">
    <name type="scientific">Microbacterium invictum</name>
    <dbReference type="NCBI Taxonomy" id="515415"/>
    <lineage>
        <taxon>Bacteria</taxon>
        <taxon>Bacillati</taxon>
        <taxon>Actinomycetota</taxon>
        <taxon>Actinomycetes</taxon>
        <taxon>Micrococcales</taxon>
        <taxon>Microbacteriaceae</taxon>
        <taxon>Microbacterium</taxon>
    </lineage>
</organism>
<feature type="transmembrane region" description="Helical" evidence="1">
    <location>
        <begin position="32"/>
        <end position="52"/>
    </location>
</feature>
<reference evidence="2 3" key="1">
    <citation type="submission" date="2023-06" db="EMBL/GenBank/DDBJ databases">
        <title>Rock-solubilizing bacteria, Microbacterium invictum, promotes re-establishment of vegetation in rocky wasteland by accelerating rock bio-weathering and reshaping soil bacterial community.</title>
        <authorList>
            <person name="Liu C."/>
        </authorList>
    </citation>
    <scope>NUCLEOTIDE SEQUENCE [LARGE SCALE GENOMIC DNA]</scope>
    <source>
        <strain evidence="2 3">X-18</strain>
    </source>
</reference>
<dbReference type="InterPro" id="IPR029058">
    <property type="entry name" value="AB_hydrolase_fold"/>
</dbReference>
<dbReference type="Proteomes" id="UP001324533">
    <property type="component" value="Chromosome"/>
</dbReference>
<protein>
    <recommendedName>
        <fullName evidence="4">Alpha/beta hydrolase</fullName>
    </recommendedName>
</protein>
<dbReference type="Gene3D" id="3.40.50.1820">
    <property type="entry name" value="alpha/beta hydrolase"/>
    <property type="match status" value="1"/>
</dbReference>